<organism evidence="6 7">
    <name type="scientific">Candidatus Terrybacteria bacterium RIFCSPHIGHO2_01_FULL_43_35</name>
    <dbReference type="NCBI Taxonomy" id="1802361"/>
    <lineage>
        <taxon>Bacteria</taxon>
        <taxon>Candidatus Terryibacteriota</taxon>
    </lineage>
</organism>
<dbReference type="GO" id="GO:0012505">
    <property type="term" value="C:endomembrane system"/>
    <property type="evidence" value="ECO:0007669"/>
    <property type="project" value="UniProtKB-SubCell"/>
</dbReference>
<sequence length="156" mass="18074">MSLAYQKLINPVVMWMFVIVGIAASFIVVPAGYIFEPTFSRLFILFGIIYWPYFYLNAVYVNTEAIKSASAVEKLITHGVYGTVRHPMYSADLVLAWSAFFYAPDLRMLFSVLWTTGVIFLWIEVEETVLTGKFGNKYKEYKLQVPKIIPRLHRRK</sequence>
<dbReference type="Gene3D" id="1.20.120.1630">
    <property type="match status" value="1"/>
</dbReference>
<gene>
    <name evidence="6" type="ORF">A2828_03995</name>
</gene>
<evidence type="ECO:0000313" key="7">
    <source>
        <dbReference type="Proteomes" id="UP000178869"/>
    </source>
</evidence>
<feature type="transmembrane region" description="Helical" evidence="5">
    <location>
        <begin position="42"/>
        <end position="61"/>
    </location>
</feature>
<evidence type="ECO:0000256" key="4">
    <source>
        <dbReference type="ARBA" id="ARBA00023136"/>
    </source>
</evidence>
<evidence type="ECO:0000256" key="5">
    <source>
        <dbReference type="SAM" id="Phobius"/>
    </source>
</evidence>
<evidence type="ECO:0000256" key="2">
    <source>
        <dbReference type="ARBA" id="ARBA00022692"/>
    </source>
</evidence>
<reference evidence="6 7" key="1">
    <citation type="journal article" date="2016" name="Nat. Commun.">
        <title>Thousands of microbial genomes shed light on interconnected biogeochemical processes in an aquifer system.</title>
        <authorList>
            <person name="Anantharaman K."/>
            <person name="Brown C.T."/>
            <person name="Hug L.A."/>
            <person name="Sharon I."/>
            <person name="Castelle C.J."/>
            <person name="Probst A.J."/>
            <person name="Thomas B.C."/>
            <person name="Singh A."/>
            <person name="Wilkins M.J."/>
            <person name="Karaoz U."/>
            <person name="Brodie E.L."/>
            <person name="Williams K.H."/>
            <person name="Hubbard S.S."/>
            <person name="Banfield J.F."/>
        </authorList>
    </citation>
    <scope>NUCLEOTIDE SEQUENCE [LARGE SCALE GENOMIC DNA]</scope>
</reference>
<dbReference type="Pfam" id="PF04191">
    <property type="entry name" value="PEMT"/>
    <property type="match status" value="1"/>
</dbReference>
<evidence type="ECO:0000256" key="1">
    <source>
        <dbReference type="ARBA" id="ARBA00004127"/>
    </source>
</evidence>
<comment type="caution">
    <text evidence="6">The sequence shown here is derived from an EMBL/GenBank/DDBJ whole genome shotgun (WGS) entry which is preliminary data.</text>
</comment>
<protein>
    <recommendedName>
        <fullName evidence="8">Steroid 5-alpha reductase C-terminal domain-containing protein</fullName>
    </recommendedName>
</protein>
<keyword evidence="3 5" id="KW-1133">Transmembrane helix</keyword>
<dbReference type="EMBL" id="MHSR01000008">
    <property type="protein sequence ID" value="OHA47099.1"/>
    <property type="molecule type" value="Genomic_DNA"/>
</dbReference>
<dbReference type="Proteomes" id="UP000178869">
    <property type="component" value="Unassembled WGS sequence"/>
</dbReference>
<dbReference type="AlphaFoldDB" id="A0A1G2PH80"/>
<proteinExistence type="predicted"/>
<comment type="subcellular location">
    <subcellularLocation>
        <location evidence="1">Endomembrane system</location>
        <topology evidence="1">Multi-pass membrane protein</topology>
    </subcellularLocation>
</comment>
<evidence type="ECO:0008006" key="8">
    <source>
        <dbReference type="Google" id="ProtNLM"/>
    </source>
</evidence>
<keyword evidence="2 5" id="KW-0812">Transmembrane</keyword>
<feature type="transmembrane region" description="Helical" evidence="5">
    <location>
        <begin position="12"/>
        <end position="35"/>
    </location>
</feature>
<dbReference type="InterPro" id="IPR007318">
    <property type="entry name" value="Phopholipid_MeTrfase"/>
</dbReference>
<keyword evidence="4 5" id="KW-0472">Membrane</keyword>
<accession>A0A1G2PH80</accession>
<evidence type="ECO:0000256" key="3">
    <source>
        <dbReference type="ARBA" id="ARBA00022989"/>
    </source>
</evidence>
<evidence type="ECO:0000313" key="6">
    <source>
        <dbReference type="EMBL" id="OHA47099.1"/>
    </source>
</evidence>
<name>A0A1G2PH80_9BACT</name>